<reference evidence="1" key="1">
    <citation type="journal article" date="2022" name="bioRxiv">
        <title>Sequencing and chromosome-scale assembly of the giantPleurodeles waltlgenome.</title>
        <authorList>
            <person name="Brown T."/>
            <person name="Elewa A."/>
            <person name="Iarovenko S."/>
            <person name="Subramanian E."/>
            <person name="Araus A.J."/>
            <person name="Petzold A."/>
            <person name="Susuki M."/>
            <person name="Suzuki K.-i.T."/>
            <person name="Hayashi T."/>
            <person name="Toyoda A."/>
            <person name="Oliveira C."/>
            <person name="Osipova E."/>
            <person name="Leigh N.D."/>
            <person name="Simon A."/>
            <person name="Yun M.H."/>
        </authorList>
    </citation>
    <scope>NUCLEOTIDE SEQUENCE</scope>
    <source>
        <strain evidence="1">20211129_DDA</strain>
        <tissue evidence="1">Liver</tissue>
    </source>
</reference>
<dbReference type="Proteomes" id="UP001066276">
    <property type="component" value="Chromosome 12"/>
</dbReference>
<dbReference type="EMBL" id="JANPWB010000016">
    <property type="protein sequence ID" value="KAJ1084818.1"/>
    <property type="molecule type" value="Genomic_DNA"/>
</dbReference>
<sequence length="87" mass="8788">MCTVAVSECASCAEAVEPEAAGVVGSSDGHTRGRSSDLECVQLRPAVQQIEPTYLSGAKVPKAQWGTEAAPGLGEGADPIRSVCGVS</sequence>
<proteinExistence type="predicted"/>
<evidence type="ECO:0000313" key="1">
    <source>
        <dbReference type="EMBL" id="KAJ1084818.1"/>
    </source>
</evidence>
<evidence type="ECO:0000313" key="2">
    <source>
        <dbReference type="Proteomes" id="UP001066276"/>
    </source>
</evidence>
<name>A0AAV7L0W9_PLEWA</name>
<protein>
    <submittedName>
        <fullName evidence="1">Uncharacterized protein</fullName>
    </submittedName>
</protein>
<organism evidence="1 2">
    <name type="scientific">Pleurodeles waltl</name>
    <name type="common">Iberian ribbed newt</name>
    <dbReference type="NCBI Taxonomy" id="8319"/>
    <lineage>
        <taxon>Eukaryota</taxon>
        <taxon>Metazoa</taxon>
        <taxon>Chordata</taxon>
        <taxon>Craniata</taxon>
        <taxon>Vertebrata</taxon>
        <taxon>Euteleostomi</taxon>
        <taxon>Amphibia</taxon>
        <taxon>Batrachia</taxon>
        <taxon>Caudata</taxon>
        <taxon>Salamandroidea</taxon>
        <taxon>Salamandridae</taxon>
        <taxon>Pleurodelinae</taxon>
        <taxon>Pleurodeles</taxon>
    </lineage>
</organism>
<accession>A0AAV7L0W9</accession>
<dbReference type="AlphaFoldDB" id="A0AAV7L0W9"/>
<comment type="caution">
    <text evidence="1">The sequence shown here is derived from an EMBL/GenBank/DDBJ whole genome shotgun (WGS) entry which is preliminary data.</text>
</comment>
<gene>
    <name evidence="1" type="ORF">NDU88_004964</name>
</gene>
<keyword evidence="2" id="KW-1185">Reference proteome</keyword>